<dbReference type="EnsemblMetazoa" id="AMEC002410-RA">
    <property type="protein sequence ID" value="AMEC002410-PA"/>
    <property type="gene ID" value="AMEC002410"/>
</dbReference>
<evidence type="ECO:0000259" key="4">
    <source>
        <dbReference type="SMART" id="SM00822"/>
    </source>
</evidence>
<dbReference type="InterPro" id="IPR057326">
    <property type="entry name" value="KR_dom"/>
</dbReference>
<dbReference type="PRINTS" id="PR00080">
    <property type="entry name" value="SDRFAMILY"/>
</dbReference>
<comment type="pathway">
    <text evidence="1">Lipid metabolism; fatty acid biosynthesis.</text>
</comment>
<reference evidence="6" key="1">
    <citation type="submission" date="2014-01" db="EMBL/GenBank/DDBJ databases">
        <title>The Genome Sequence of Anopheles melas CM1001059_A (V2).</title>
        <authorList>
            <consortium name="The Broad Institute Genomics Platform"/>
            <person name="Neafsey D.E."/>
            <person name="Besansky N."/>
            <person name="Howell P."/>
            <person name="Walton C."/>
            <person name="Young S.K."/>
            <person name="Zeng Q."/>
            <person name="Gargeya S."/>
            <person name="Fitzgerald M."/>
            <person name="Haas B."/>
            <person name="Abouelleil A."/>
            <person name="Allen A.W."/>
            <person name="Alvarado L."/>
            <person name="Arachchi H.M."/>
            <person name="Berlin A.M."/>
            <person name="Chapman S.B."/>
            <person name="Gainer-Dewar J."/>
            <person name="Goldberg J."/>
            <person name="Griggs A."/>
            <person name="Gujja S."/>
            <person name="Hansen M."/>
            <person name="Howarth C."/>
            <person name="Imamovic A."/>
            <person name="Ireland A."/>
            <person name="Larimer J."/>
            <person name="McCowan C."/>
            <person name="Murphy C."/>
            <person name="Pearson M."/>
            <person name="Poon T.W."/>
            <person name="Priest M."/>
            <person name="Roberts A."/>
            <person name="Saif S."/>
            <person name="Shea T."/>
            <person name="Sisk P."/>
            <person name="Sykes S."/>
            <person name="Wortman J."/>
            <person name="Nusbaum C."/>
            <person name="Birren B."/>
        </authorList>
    </citation>
    <scope>NUCLEOTIDE SEQUENCE [LARGE SCALE GENOMIC DNA]</scope>
    <source>
        <strain evidence="6">CM1001059</strain>
    </source>
</reference>
<evidence type="ECO:0000313" key="6">
    <source>
        <dbReference type="Proteomes" id="UP000075902"/>
    </source>
</evidence>
<dbReference type="Pfam" id="PF13561">
    <property type="entry name" value="adh_short_C2"/>
    <property type="match status" value="1"/>
</dbReference>
<sequence>MSKQRVLITAGASGIGYAIALAFNSRGADVTVVDIDSEGLNRLQLEQPSIRTAVCDVAERDSLEHAIPGLIEAMGGLDVLVNNAGVSGPTAPVDQLDPDEWDNVMRINLNGTFNVTRLAIPALKRSSHPSIIHMSSVAGRLGYPDRSPYSTSKWGLIGFTKSLSRELGVFGIRVNAILPGAVEGERFENVLKGRAHLSGNSVEEERTKAFSVQSLQRLVDPKDIAELAVFLASDAGKSISGQLLPIDNDMQQTM</sequence>
<proteinExistence type="inferred from homology"/>
<dbReference type="NCBIfam" id="NF009466">
    <property type="entry name" value="PRK12826.1-2"/>
    <property type="match status" value="1"/>
</dbReference>
<dbReference type="GO" id="GO:0006629">
    <property type="term" value="P:lipid metabolic process"/>
    <property type="evidence" value="ECO:0007669"/>
    <property type="project" value="UniProtKB-ARBA"/>
</dbReference>
<dbReference type="PANTHER" id="PTHR42760">
    <property type="entry name" value="SHORT-CHAIN DEHYDROGENASES/REDUCTASES FAMILY MEMBER"/>
    <property type="match status" value="1"/>
</dbReference>
<evidence type="ECO:0000256" key="2">
    <source>
        <dbReference type="ARBA" id="ARBA00006484"/>
    </source>
</evidence>
<comment type="similarity">
    <text evidence="2">Belongs to the short-chain dehydrogenases/reductases (SDR) family.</text>
</comment>
<dbReference type="Proteomes" id="UP000075902">
    <property type="component" value="Unassembled WGS sequence"/>
</dbReference>
<name>A0A182THI8_9DIPT</name>
<evidence type="ECO:0000256" key="1">
    <source>
        <dbReference type="ARBA" id="ARBA00005194"/>
    </source>
</evidence>
<dbReference type="GO" id="GO:0016616">
    <property type="term" value="F:oxidoreductase activity, acting on the CH-OH group of donors, NAD or NADP as acceptor"/>
    <property type="evidence" value="ECO:0007669"/>
    <property type="project" value="TreeGrafter"/>
</dbReference>
<keyword evidence="3" id="KW-0560">Oxidoreductase</keyword>
<dbReference type="PRINTS" id="PR00081">
    <property type="entry name" value="GDHRDH"/>
</dbReference>
<dbReference type="FunFam" id="3.40.50.720:FF:000084">
    <property type="entry name" value="Short-chain dehydrogenase reductase"/>
    <property type="match status" value="1"/>
</dbReference>
<evidence type="ECO:0000256" key="3">
    <source>
        <dbReference type="ARBA" id="ARBA00023002"/>
    </source>
</evidence>
<accession>A0A182THI8</accession>
<feature type="domain" description="Ketoreductase" evidence="4">
    <location>
        <begin position="4"/>
        <end position="185"/>
    </location>
</feature>
<reference evidence="5" key="2">
    <citation type="submission" date="2020-05" db="UniProtKB">
        <authorList>
            <consortium name="EnsemblMetazoa"/>
        </authorList>
    </citation>
    <scope>IDENTIFICATION</scope>
    <source>
        <strain evidence="5">CM1001059</strain>
    </source>
</reference>
<dbReference type="SMART" id="SM00822">
    <property type="entry name" value="PKS_KR"/>
    <property type="match status" value="1"/>
</dbReference>
<protein>
    <recommendedName>
        <fullName evidence="4">Ketoreductase domain-containing protein</fullName>
    </recommendedName>
</protein>
<dbReference type="InterPro" id="IPR036291">
    <property type="entry name" value="NAD(P)-bd_dom_sf"/>
</dbReference>
<dbReference type="VEuPathDB" id="VectorBase:AMEC002410"/>
<dbReference type="PROSITE" id="PS00061">
    <property type="entry name" value="ADH_SHORT"/>
    <property type="match status" value="1"/>
</dbReference>
<dbReference type="InterPro" id="IPR002347">
    <property type="entry name" value="SDR_fam"/>
</dbReference>
<organism evidence="5 6">
    <name type="scientific">Anopheles melas</name>
    <dbReference type="NCBI Taxonomy" id="34690"/>
    <lineage>
        <taxon>Eukaryota</taxon>
        <taxon>Metazoa</taxon>
        <taxon>Ecdysozoa</taxon>
        <taxon>Arthropoda</taxon>
        <taxon>Hexapoda</taxon>
        <taxon>Insecta</taxon>
        <taxon>Pterygota</taxon>
        <taxon>Neoptera</taxon>
        <taxon>Endopterygota</taxon>
        <taxon>Diptera</taxon>
        <taxon>Nematocera</taxon>
        <taxon>Culicoidea</taxon>
        <taxon>Culicidae</taxon>
        <taxon>Anophelinae</taxon>
        <taxon>Anopheles</taxon>
    </lineage>
</organism>
<dbReference type="CDD" id="cd05233">
    <property type="entry name" value="SDR_c"/>
    <property type="match status" value="1"/>
</dbReference>
<dbReference type="AlphaFoldDB" id="A0A182THI8"/>
<evidence type="ECO:0000313" key="5">
    <source>
        <dbReference type="EnsemblMetazoa" id="AMEC002410-PA"/>
    </source>
</evidence>
<dbReference type="InterPro" id="IPR020904">
    <property type="entry name" value="Sc_DH/Rdtase_CS"/>
</dbReference>
<dbReference type="STRING" id="34690.A0A182THI8"/>
<dbReference type="Gene3D" id="3.40.50.720">
    <property type="entry name" value="NAD(P)-binding Rossmann-like Domain"/>
    <property type="match status" value="1"/>
</dbReference>
<dbReference type="SUPFAM" id="SSF51735">
    <property type="entry name" value="NAD(P)-binding Rossmann-fold domains"/>
    <property type="match status" value="1"/>
</dbReference>
<keyword evidence="6" id="KW-1185">Reference proteome</keyword>